<dbReference type="RefSeq" id="WP_281092731.1">
    <property type="nucleotide sequence ID" value="NZ_JARYZI010000001.1"/>
</dbReference>
<reference evidence="1 2" key="1">
    <citation type="submission" date="2023-04" db="EMBL/GenBank/DDBJ databases">
        <title>Fusibacter bizertensis strain WBS, isolated from littoral bottom sediments of the Arctic seas - biochemical and genomic analysis.</title>
        <authorList>
            <person name="Brioukhanov A.L."/>
        </authorList>
    </citation>
    <scope>NUCLEOTIDE SEQUENCE [LARGE SCALE GENOMIC DNA]</scope>
    <source>
        <strain evidence="1 2">WBS</strain>
    </source>
</reference>
<sequence length="40" mass="4505">MLCENPSEKAWEDIMINYAYIEGTIAGDGKEIDVYVPGRI</sequence>
<comment type="caution">
    <text evidence="1">The sequence shown here is derived from an EMBL/GenBank/DDBJ whole genome shotgun (WGS) entry which is preliminary data.</text>
</comment>
<gene>
    <name evidence="1" type="ORF">QE109_02165</name>
</gene>
<keyword evidence="2" id="KW-1185">Reference proteome</keyword>
<name>A0ABT6N939_9FIRM</name>
<accession>A0ABT6N939</accession>
<dbReference type="EMBL" id="JARYZI010000001">
    <property type="protein sequence ID" value="MDH8676931.1"/>
    <property type="molecule type" value="Genomic_DNA"/>
</dbReference>
<dbReference type="Proteomes" id="UP001158045">
    <property type="component" value="Unassembled WGS sequence"/>
</dbReference>
<evidence type="ECO:0000313" key="2">
    <source>
        <dbReference type="Proteomes" id="UP001158045"/>
    </source>
</evidence>
<protein>
    <submittedName>
        <fullName evidence="1">Uncharacterized protein</fullName>
    </submittedName>
</protein>
<proteinExistence type="predicted"/>
<evidence type="ECO:0000313" key="1">
    <source>
        <dbReference type="EMBL" id="MDH8676931.1"/>
    </source>
</evidence>
<organism evidence="1 2">
    <name type="scientific">Fusibacter bizertensis</name>
    <dbReference type="NCBI Taxonomy" id="1488331"/>
    <lineage>
        <taxon>Bacteria</taxon>
        <taxon>Bacillati</taxon>
        <taxon>Bacillota</taxon>
        <taxon>Clostridia</taxon>
        <taxon>Eubacteriales</taxon>
        <taxon>Eubacteriales Family XII. Incertae Sedis</taxon>
        <taxon>Fusibacter</taxon>
    </lineage>
</organism>